<dbReference type="EMBL" id="CP014327">
    <property type="protein sequence ID" value="AML53428.1"/>
    <property type="molecule type" value="Genomic_DNA"/>
</dbReference>
<name>A0A126V549_9RHOB</name>
<dbReference type="Gene3D" id="1.10.260.40">
    <property type="entry name" value="lambda repressor-like DNA-binding domains"/>
    <property type="match status" value="1"/>
</dbReference>
<feature type="domain" description="HTH cro/C1-type" evidence="1">
    <location>
        <begin position="34"/>
        <end position="88"/>
    </location>
</feature>
<dbReference type="SMART" id="SM00530">
    <property type="entry name" value="HTH_XRE"/>
    <property type="match status" value="1"/>
</dbReference>
<dbReference type="GO" id="GO:0003677">
    <property type="term" value="F:DNA binding"/>
    <property type="evidence" value="ECO:0007669"/>
    <property type="project" value="InterPro"/>
</dbReference>
<dbReference type="KEGG" id="hat:RC74_21145"/>
<dbReference type="AlphaFoldDB" id="A0A126V549"/>
<protein>
    <recommendedName>
        <fullName evidence="1">HTH cro/C1-type domain-containing protein</fullName>
    </recommendedName>
</protein>
<dbReference type="STRING" id="1579316.RC74_21145"/>
<evidence type="ECO:0000313" key="3">
    <source>
        <dbReference type="Proteomes" id="UP000070371"/>
    </source>
</evidence>
<dbReference type="PROSITE" id="PS50943">
    <property type="entry name" value="HTH_CROC1"/>
    <property type="match status" value="1"/>
</dbReference>
<evidence type="ECO:0000259" key="1">
    <source>
        <dbReference type="PROSITE" id="PS50943"/>
    </source>
</evidence>
<dbReference type="SUPFAM" id="SSF47413">
    <property type="entry name" value="lambda repressor-like DNA-binding domains"/>
    <property type="match status" value="1"/>
</dbReference>
<accession>A0A126V549</accession>
<dbReference type="CDD" id="cd00093">
    <property type="entry name" value="HTH_XRE"/>
    <property type="match status" value="1"/>
</dbReference>
<dbReference type="Proteomes" id="UP000070371">
    <property type="component" value="Chromosome"/>
</dbReference>
<sequence length="443" mass="47719">MCKIINKQVQKNTAFIAVFGGVSMTSQQLTGHRIRDRRVAVGRKQGDLATQVGISPSYLNLIEHNRRRIGGKLLMDIARALAVDASALSEGTEATLLARLLSAAASQMASAAEIDQIEGFAARFPGWAALLASQTQRVSALERQVEALTDRLAHDPILSGALHEVLSTVTAIRSTAAILADPQDMEQAWRTRFQRNLYEDSVRLAESSQALVTYLDRDEAASSQAGTPIDVLEAYLREHSFHLPALEVGDADILNLVIAAGIEGDAAQEAARQYFTRYVQDAAAMPLGAFQQEAIRVQYDPAKLACAFSTSIPAAMRRLVTLPVETENAAIGLAICDGTGALVLRHAIGGFPLPRFGGAHPEWPLYQALSCPNLPVRRHVQQGQGSSARQFLVYAICQSVAPLSFDVPPQLEATMLILPAALVPDIIGTTPDLFLSNAPVTRI</sequence>
<dbReference type="InterPro" id="IPR010982">
    <property type="entry name" value="Lambda_DNA-bd_dom_sf"/>
</dbReference>
<keyword evidence="3" id="KW-1185">Reference proteome</keyword>
<dbReference type="OrthoDB" id="7790108at2"/>
<proteinExistence type="predicted"/>
<evidence type="ECO:0000313" key="2">
    <source>
        <dbReference type="EMBL" id="AML53428.1"/>
    </source>
</evidence>
<dbReference type="InterPro" id="IPR001387">
    <property type="entry name" value="Cro/C1-type_HTH"/>
</dbReference>
<gene>
    <name evidence="2" type="ORF">RC74_21145</name>
</gene>
<organism evidence="2 3">
    <name type="scientific">Falsihalocynthiibacter arcticus</name>
    <dbReference type="NCBI Taxonomy" id="1579316"/>
    <lineage>
        <taxon>Bacteria</taxon>
        <taxon>Pseudomonadati</taxon>
        <taxon>Pseudomonadota</taxon>
        <taxon>Alphaproteobacteria</taxon>
        <taxon>Rhodobacterales</taxon>
        <taxon>Roseobacteraceae</taxon>
        <taxon>Falsihalocynthiibacter</taxon>
    </lineage>
</organism>
<dbReference type="Pfam" id="PF01381">
    <property type="entry name" value="HTH_3"/>
    <property type="match status" value="1"/>
</dbReference>
<reference evidence="2 3" key="1">
    <citation type="submission" date="2016-02" db="EMBL/GenBank/DDBJ databases">
        <title>Complete genome sequence of Halocynthiibacter arcticus PAMC 20958t from arctic marine sediment.</title>
        <authorList>
            <person name="Lee Y.M."/>
            <person name="Baek K."/>
            <person name="Lee H.K."/>
            <person name="Shin S.C."/>
        </authorList>
    </citation>
    <scope>NUCLEOTIDE SEQUENCE [LARGE SCALE GENOMIC DNA]</scope>
    <source>
        <strain evidence="2">PAMC 20958</strain>
    </source>
</reference>